<dbReference type="InterPro" id="IPR036264">
    <property type="entry name" value="Bact_exopeptidase_dim_dom"/>
</dbReference>
<dbReference type="Pfam" id="PF07687">
    <property type="entry name" value="M20_dimer"/>
    <property type="match status" value="1"/>
</dbReference>
<evidence type="ECO:0000256" key="3">
    <source>
        <dbReference type="SAM" id="SignalP"/>
    </source>
</evidence>
<protein>
    <submittedName>
        <fullName evidence="5">Peptidase M20</fullName>
    </submittedName>
</protein>
<organism evidence="5 6">
    <name type="scientific">OM182 bacterium MED-G28</name>
    <dbReference type="NCBI Taxonomy" id="1986256"/>
    <lineage>
        <taxon>Bacteria</taxon>
        <taxon>Pseudomonadati</taxon>
        <taxon>Pseudomonadota</taxon>
        <taxon>Gammaproteobacteria</taxon>
        <taxon>OMG group</taxon>
        <taxon>OM182 clade</taxon>
    </lineage>
</organism>
<sequence>MRNLITLLFCFFSVSIFAADQAIKMAIEQHYDDHLEDLFVWFHQNPELSFLENKTAARLAEELRALGVVVTEGVGETGLVGIIENGEGPLVMIRADMDGLPILEDSGLSYMSRARQVNLDGDEMPVMHACGHDMHVTSLVGTSKMLMDNRDKWSGTVMLVGQPAEEIINGAKAMLDDGLYERFGVPDYALGLHVSSGIPSGAISIRDGIMYSSVDSVDIQVRGIGGHGAYPQQTVDPIYVASQLVIALQGIISRQINPFSPAVITVGSFQGGNKHNIISDEVNLQLTVRTDSEDVREQVLGSIRDTAFNIGRLNGLPNDLLPIVRVGFESTPTTVNDYDAVHKLLPTWTEQLGYNPLETSERTGMGGEDFAFFTRTEHKVPGIFFSVGGTPEDIMIRIEAGEIAAPPHHSPFFFIDPKSVKAGVEAMYTAAVYFFNNP</sequence>
<gene>
    <name evidence="5" type="ORF">CNF02_01935</name>
</gene>
<comment type="cofactor">
    <cofactor evidence="2">
        <name>Mn(2+)</name>
        <dbReference type="ChEBI" id="CHEBI:29035"/>
    </cofactor>
    <text evidence="2">The Mn(2+) ion enhances activity.</text>
</comment>
<dbReference type="EMBL" id="NTJZ01000001">
    <property type="protein sequence ID" value="PDH35489.1"/>
    <property type="molecule type" value="Genomic_DNA"/>
</dbReference>
<dbReference type="InterPro" id="IPR011650">
    <property type="entry name" value="Peptidase_M20_dimer"/>
</dbReference>
<comment type="caution">
    <text evidence="5">The sequence shown here is derived from an EMBL/GenBank/DDBJ whole genome shotgun (WGS) entry which is preliminary data.</text>
</comment>
<evidence type="ECO:0000259" key="4">
    <source>
        <dbReference type="Pfam" id="PF07687"/>
    </source>
</evidence>
<dbReference type="GO" id="GO:0019877">
    <property type="term" value="P:diaminopimelate biosynthetic process"/>
    <property type="evidence" value="ECO:0007669"/>
    <property type="project" value="UniProtKB-ARBA"/>
</dbReference>
<reference evidence="5 6" key="1">
    <citation type="submission" date="2017-08" db="EMBL/GenBank/DDBJ databases">
        <title>Fine stratification of microbial communities through a metagenomic profile of the photic zone.</title>
        <authorList>
            <person name="Haro-Moreno J.M."/>
            <person name="Lopez-Perez M."/>
            <person name="De La Torre J."/>
            <person name="Picazo A."/>
            <person name="Camacho A."/>
            <person name="Rodriguez-Valera F."/>
        </authorList>
    </citation>
    <scope>NUCLEOTIDE SEQUENCE [LARGE SCALE GENOMIC DNA]</scope>
    <source>
        <strain evidence="5">MED-G28</strain>
    </source>
</reference>
<dbReference type="Gene3D" id="3.30.70.360">
    <property type="match status" value="1"/>
</dbReference>
<proteinExistence type="predicted"/>
<feature type="binding site" evidence="2">
    <location>
        <position position="132"/>
    </location>
    <ligand>
        <name>Mn(2+)</name>
        <dbReference type="ChEBI" id="CHEBI:29035"/>
        <label>2</label>
    </ligand>
</feature>
<dbReference type="FunFam" id="3.30.70.360:FF:000001">
    <property type="entry name" value="N-acetyldiaminopimelate deacetylase"/>
    <property type="match status" value="1"/>
</dbReference>
<name>A0A2A5WG78_9GAMM</name>
<keyword evidence="2" id="KW-0479">Metal-binding</keyword>
<feature type="binding site" evidence="2">
    <location>
        <position position="409"/>
    </location>
    <ligand>
        <name>Mn(2+)</name>
        <dbReference type="ChEBI" id="CHEBI:29035"/>
        <label>2</label>
    </ligand>
</feature>
<dbReference type="PIRSF" id="PIRSF005962">
    <property type="entry name" value="Pept_M20D_amidohydro"/>
    <property type="match status" value="1"/>
</dbReference>
<dbReference type="NCBIfam" id="TIGR01891">
    <property type="entry name" value="amidohydrolases"/>
    <property type="match status" value="1"/>
</dbReference>
<evidence type="ECO:0000256" key="2">
    <source>
        <dbReference type="PIRSR" id="PIRSR005962-1"/>
    </source>
</evidence>
<dbReference type="InterPro" id="IPR002933">
    <property type="entry name" value="Peptidase_M20"/>
</dbReference>
<dbReference type="Proteomes" id="UP000219329">
    <property type="component" value="Unassembled WGS sequence"/>
</dbReference>
<feature type="binding site" evidence="2">
    <location>
        <position position="130"/>
    </location>
    <ligand>
        <name>Mn(2+)</name>
        <dbReference type="ChEBI" id="CHEBI:29035"/>
        <label>2</label>
    </ligand>
</feature>
<dbReference type="SUPFAM" id="SSF53187">
    <property type="entry name" value="Zn-dependent exopeptidases"/>
    <property type="match status" value="1"/>
</dbReference>
<evidence type="ECO:0000256" key="1">
    <source>
        <dbReference type="ARBA" id="ARBA00022801"/>
    </source>
</evidence>
<dbReference type="InterPro" id="IPR017439">
    <property type="entry name" value="Amidohydrolase"/>
</dbReference>
<evidence type="ECO:0000313" key="5">
    <source>
        <dbReference type="EMBL" id="PDH35489.1"/>
    </source>
</evidence>
<dbReference type="Gene3D" id="3.40.630.10">
    <property type="entry name" value="Zn peptidases"/>
    <property type="match status" value="1"/>
</dbReference>
<feature type="chain" id="PRO_5013286444" evidence="3">
    <location>
        <begin position="19"/>
        <end position="438"/>
    </location>
</feature>
<dbReference type="PANTHER" id="PTHR11014:SF63">
    <property type="entry name" value="METALLOPEPTIDASE, PUTATIVE (AFU_ORTHOLOGUE AFUA_6G09600)-RELATED"/>
    <property type="match status" value="1"/>
</dbReference>
<dbReference type="Pfam" id="PF01546">
    <property type="entry name" value="Peptidase_M20"/>
    <property type="match status" value="1"/>
</dbReference>
<evidence type="ECO:0000313" key="6">
    <source>
        <dbReference type="Proteomes" id="UP000219329"/>
    </source>
</evidence>
<keyword evidence="2" id="KW-0464">Manganese</keyword>
<dbReference type="SUPFAM" id="SSF55031">
    <property type="entry name" value="Bacterial exopeptidase dimerisation domain"/>
    <property type="match status" value="1"/>
</dbReference>
<accession>A0A2A5WG78</accession>
<keyword evidence="3" id="KW-0732">Signal</keyword>
<feature type="signal peptide" evidence="3">
    <location>
        <begin position="1"/>
        <end position="18"/>
    </location>
</feature>
<dbReference type="AlphaFoldDB" id="A0A2A5WG78"/>
<feature type="binding site" evidence="2">
    <location>
        <position position="166"/>
    </location>
    <ligand>
        <name>Mn(2+)</name>
        <dbReference type="ChEBI" id="CHEBI:29035"/>
        <label>2</label>
    </ligand>
</feature>
<dbReference type="GO" id="GO:0050118">
    <property type="term" value="F:N-acetyldiaminopimelate deacetylase activity"/>
    <property type="evidence" value="ECO:0007669"/>
    <property type="project" value="UniProtKB-ARBA"/>
</dbReference>
<feature type="binding site" evidence="2">
    <location>
        <position position="193"/>
    </location>
    <ligand>
        <name>Mn(2+)</name>
        <dbReference type="ChEBI" id="CHEBI:29035"/>
        <label>2</label>
    </ligand>
</feature>
<keyword evidence="1" id="KW-0378">Hydrolase</keyword>
<feature type="domain" description="Peptidase M20 dimerisation" evidence="4">
    <location>
        <begin position="216"/>
        <end position="305"/>
    </location>
</feature>
<dbReference type="GO" id="GO:0046872">
    <property type="term" value="F:metal ion binding"/>
    <property type="evidence" value="ECO:0007669"/>
    <property type="project" value="UniProtKB-KW"/>
</dbReference>
<dbReference type="PANTHER" id="PTHR11014">
    <property type="entry name" value="PEPTIDASE M20 FAMILY MEMBER"/>
    <property type="match status" value="1"/>
</dbReference>